<dbReference type="GO" id="GO:0003700">
    <property type="term" value="F:DNA-binding transcription factor activity"/>
    <property type="evidence" value="ECO:0007669"/>
    <property type="project" value="InterPro"/>
</dbReference>
<dbReference type="GO" id="GO:0003677">
    <property type="term" value="F:DNA binding"/>
    <property type="evidence" value="ECO:0007669"/>
    <property type="project" value="UniProtKB-KW"/>
</dbReference>
<organism evidence="7 8">
    <name type="scientific">Caloramator fervidus</name>
    <dbReference type="NCBI Taxonomy" id="29344"/>
    <lineage>
        <taxon>Bacteria</taxon>
        <taxon>Bacillati</taxon>
        <taxon>Bacillota</taxon>
        <taxon>Clostridia</taxon>
        <taxon>Eubacteriales</taxon>
        <taxon>Clostridiaceae</taxon>
        <taxon>Caloramator</taxon>
    </lineage>
</organism>
<gene>
    <name evidence="7" type="ORF">SAMN05660865_00460</name>
</gene>
<reference evidence="8" key="1">
    <citation type="submission" date="2016-10" db="EMBL/GenBank/DDBJ databases">
        <authorList>
            <person name="Varghese N."/>
            <person name="Submissions S."/>
        </authorList>
    </citation>
    <scope>NUCLEOTIDE SEQUENCE [LARGE SCALE GENOMIC DNA]</scope>
    <source>
        <strain evidence="8">DSM 5463</strain>
    </source>
</reference>
<evidence type="ECO:0000256" key="3">
    <source>
        <dbReference type="ARBA" id="ARBA00023015"/>
    </source>
</evidence>
<dbReference type="PANTHER" id="PTHR46577">
    <property type="entry name" value="HTH-TYPE TRANSCRIPTIONAL REGULATORY PROTEIN GABR"/>
    <property type="match status" value="1"/>
</dbReference>
<keyword evidence="5" id="KW-0804">Transcription</keyword>
<keyword evidence="2" id="KW-0663">Pyridoxal phosphate</keyword>
<dbReference type="RefSeq" id="WP_103895474.1">
    <property type="nucleotide sequence ID" value="NZ_FNUK01000004.1"/>
</dbReference>
<dbReference type="InterPro" id="IPR015422">
    <property type="entry name" value="PyrdxlP-dep_Trfase_small"/>
</dbReference>
<keyword evidence="7" id="KW-0032">Aminotransferase</keyword>
<protein>
    <submittedName>
        <fullName evidence="7">DNA-binding transcriptional regulator, MocR family, contains an aminotransferase domain</fullName>
    </submittedName>
</protein>
<dbReference type="SUPFAM" id="SSF46785">
    <property type="entry name" value="Winged helix' DNA-binding domain"/>
    <property type="match status" value="1"/>
</dbReference>
<feature type="domain" description="HTH gntR-type" evidence="6">
    <location>
        <begin position="15"/>
        <end position="83"/>
    </location>
</feature>
<dbReference type="Gene3D" id="3.90.1150.10">
    <property type="entry name" value="Aspartate Aminotransferase, domain 1"/>
    <property type="match status" value="1"/>
</dbReference>
<dbReference type="Gene3D" id="1.10.10.10">
    <property type="entry name" value="Winged helix-like DNA-binding domain superfamily/Winged helix DNA-binding domain"/>
    <property type="match status" value="1"/>
</dbReference>
<dbReference type="InterPro" id="IPR004839">
    <property type="entry name" value="Aminotransferase_I/II_large"/>
</dbReference>
<dbReference type="InterPro" id="IPR036388">
    <property type="entry name" value="WH-like_DNA-bd_sf"/>
</dbReference>
<dbReference type="PROSITE" id="PS50949">
    <property type="entry name" value="HTH_GNTR"/>
    <property type="match status" value="1"/>
</dbReference>
<dbReference type="EMBL" id="FNUK01000004">
    <property type="protein sequence ID" value="SEF54307.1"/>
    <property type="molecule type" value="Genomic_DNA"/>
</dbReference>
<comment type="similarity">
    <text evidence="1">In the C-terminal section; belongs to the class-I pyridoxal-phosphate-dependent aminotransferase family.</text>
</comment>
<name>A0A1H5SX10_9CLOT</name>
<dbReference type="Gene3D" id="3.40.640.10">
    <property type="entry name" value="Type I PLP-dependent aspartate aminotransferase-like (Major domain)"/>
    <property type="match status" value="1"/>
</dbReference>
<sequence length="471" mass="54090">MKFYDGIKLDDYSNEPKYVQLYEKLKNLIEDGAIKPNEKLPTIRELSKKLGVNASTVVNAYRLLEQKGYIYTKVGSGTYVLKKSEEKIEFFSENITVLHKKDEFSINEGINFSTLTPHSNLFPVDEFKLVINKVLDRDGAHAFTYADPQGYYFLRESITDYLKECGIETQIENVSIISGAQQGIDLVAKALINFNDTIVVESPTYTGAVAVFKNRGANIIEVPILEDGIDIDELEEVLKRHRVKLIYVMPNFQNPTSITYSFEKKLALLNLAQKYNVFILEDDFLTEVNFGNKDAQPLKSLDFCDRVIFIKSFSKIFMPGLRIAVLVSPLNMSKNLIFLKQNSDISTSSLIQRAFDLYIREGFWTSHLKKLKDIYFERYMIMKENLSKLYFVDFKEPYGGIHFWIKTDIDSSILAYFAKKNGVILAPGNVFYLDSRSSNNIRLSFAQTKIDEIKEGIRILKECYEKNKLPG</sequence>
<evidence type="ECO:0000256" key="2">
    <source>
        <dbReference type="ARBA" id="ARBA00022898"/>
    </source>
</evidence>
<evidence type="ECO:0000256" key="1">
    <source>
        <dbReference type="ARBA" id="ARBA00005384"/>
    </source>
</evidence>
<proteinExistence type="inferred from homology"/>
<dbReference type="Pfam" id="PF00392">
    <property type="entry name" value="GntR"/>
    <property type="match status" value="1"/>
</dbReference>
<dbReference type="InterPro" id="IPR036390">
    <property type="entry name" value="WH_DNA-bd_sf"/>
</dbReference>
<dbReference type="SMART" id="SM00345">
    <property type="entry name" value="HTH_GNTR"/>
    <property type="match status" value="1"/>
</dbReference>
<evidence type="ECO:0000313" key="8">
    <source>
        <dbReference type="Proteomes" id="UP000242850"/>
    </source>
</evidence>
<evidence type="ECO:0000313" key="7">
    <source>
        <dbReference type="EMBL" id="SEF54307.1"/>
    </source>
</evidence>
<dbReference type="GO" id="GO:0008483">
    <property type="term" value="F:transaminase activity"/>
    <property type="evidence" value="ECO:0007669"/>
    <property type="project" value="UniProtKB-KW"/>
</dbReference>
<dbReference type="Proteomes" id="UP000242850">
    <property type="component" value="Unassembled WGS sequence"/>
</dbReference>
<keyword evidence="3" id="KW-0805">Transcription regulation</keyword>
<dbReference type="OrthoDB" id="9802328at2"/>
<keyword evidence="4 7" id="KW-0238">DNA-binding</keyword>
<accession>A0A1H5SX10</accession>
<dbReference type="PANTHER" id="PTHR46577:SF1">
    <property type="entry name" value="HTH-TYPE TRANSCRIPTIONAL REGULATORY PROTEIN GABR"/>
    <property type="match status" value="1"/>
</dbReference>
<keyword evidence="7" id="KW-0808">Transferase</keyword>
<keyword evidence="8" id="KW-1185">Reference proteome</keyword>
<dbReference type="Pfam" id="PF00155">
    <property type="entry name" value="Aminotran_1_2"/>
    <property type="match status" value="1"/>
</dbReference>
<evidence type="ECO:0000259" key="6">
    <source>
        <dbReference type="PROSITE" id="PS50949"/>
    </source>
</evidence>
<dbReference type="SUPFAM" id="SSF53383">
    <property type="entry name" value="PLP-dependent transferases"/>
    <property type="match status" value="1"/>
</dbReference>
<dbReference type="CDD" id="cd00609">
    <property type="entry name" value="AAT_like"/>
    <property type="match status" value="1"/>
</dbReference>
<dbReference type="InterPro" id="IPR000524">
    <property type="entry name" value="Tscrpt_reg_HTH_GntR"/>
</dbReference>
<dbReference type="InterPro" id="IPR015424">
    <property type="entry name" value="PyrdxlP-dep_Trfase"/>
</dbReference>
<evidence type="ECO:0000256" key="4">
    <source>
        <dbReference type="ARBA" id="ARBA00023125"/>
    </source>
</evidence>
<dbReference type="InterPro" id="IPR015421">
    <property type="entry name" value="PyrdxlP-dep_Trfase_major"/>
</dbReference>
<dbReference type="InterPro" id="IPR051446">
    <property type="entry name" value="HTH_trans_reg/aminotransferase"/>
</dbReference>
<dbReference type="CDD" id="cd07377">
    <property type="entry name" value="WHTH_GntR"/>
    <property type="match status" value="1"/>
</dbReference>
<evidence type="ECO:0000256" key="5">
    <source>
        <dbReference type="ARBA" id="ARBA00023163"/>
    </source>
</evidence>
<dbReference type="GO" id="GO:0030170">
    <property type="term" value="F:pyridoxal phosphate binding"/>
    <property type="evidence" value="ECO:0007669"/>
    <property type="project" value="InterPro"/>
</dbReference>
<dbReference type="AlphaFoldDB" id="A0A1H5SX10"/>